<dbReference type="GO" id="GO:0016297">
    <property type="term" value="F:fatty acyl-[ACP] hydrolase activity"/>
    <property type="evidence" value="ECO:0007669"/>
    <property type="project" value="InterPro"/>
</dbReference>
<dbReference type="Proteomes" id="UP000192333">
    <property type="component" value="Chromosome I"/>
</dbReference>
<reference evidence="11" key="1">
    <citation type="submission" date="2017-04" db="EMBL/GenBank/DDBJ databases">
        <authorList>
            <person name="Varghese N."/>
            <person name="Submissions S."/>
        </authorList>
    </citation>
    <scope>NUCLEOTIDE SEQUENCE [LARGE SCALE GENOMIC DNA]</scope>
    <source>
        <strain evidence="11">DSM 16537</strain>
    </source>
</reference>
<evidence type="ECO:0000256" key="3">
    <source>
        <dbReference type="ARBA" id="ARBA00022801"/>
    </source>
</evidence>
<dbReference type="InterPro" id="IPR045023">
    <property type="entry name" value="FATA/B"/>
</dbReference>
<dbReference type="CDD" id="cd00586">
    <property type="entry name" value="4HBT"/>
    <property type="match status" value="1"/>
</dbReference>
<protein>
    <submittedName>
        <fullName evidence="10">Acyl-ACP thioesterase</fullName>
    </submittedName>
</protein>
<keyword evidence="7" id="KW-0275">Fatty acid biosynthesis</keyword>
<evidence type="ECO:0000256" key="6">
    <source>
        <dbReference type="ARBA" id="ARBA00023098"/>
    </source>
</evidence>
<dbReference type="SUPFAM" id="SSF54637">
    <property type="entry name" value="Thioesterase/thiol ester dehydrase-isomerase"/>
    <property type="match status" value="2"/>
</dbReference>
<keyword evidence="11" id="KW-1185">Reference proteome</keyword>
<name>A0A1W2GXS6_9BACT</name>
<keyword evidence="6" id="KW-0443">Lipid metabolism</keyword>
<dbReference type="PANTHER" id="PTHR31727">
    <property type="entry name" value="OLEOYL-ACYL CARRIER PROTEIN THIOESTERASE 1, CHLOROPLASTIC"/>
    <property type="match status" value="1"/>
</dbReference>
<evidence type="ECO:0000313" key="10">
    <source>
        <dbReference type="EMBL" id="SMD41507.1"/>
    </source>
</evidence>
<evidence type="ECO:0000256" key="7">
    <source>
        <dbReference type="ARBA" id="ARBA00023160"/>
    </source>
</evidence>
<organism evidence="10 11">
    <name type="scientific">Aquiflexum balticum DSM 16537</name>
    <dbReference type="NCBI Taxonomy" id="758820"/>
    <lineage>
        <taxon>Bacteria</taxon>
        <taxon>Pseudomonadati</taxon>
        <taxon>Bacteroidota</taxon>
        <taxon>Cytophagia</taxon>
        <taxon>Cytophagales</taxon>
        <taxon>Cyclobacteriaceae</taxon>
        <taxon>Aquiflexum</taxon>
    </lineage>
</organism>
<dbReference type="PANTHER" id="PTHR31727:SF6">
    <property type="entry name" value="OLEOYL-ACYL CARRIER PROTEIN THIOESTERASE 1, CHLOROPLASTIC"/>
    <property type="match status" value="1"/>
</dbReference>
<dbReference type="EMBL" id="LT838813">
    <property type="protein sequence ID" value="SMD41507.1"/>
    <property type="molecule type" value="Genomic_DNA"/>
</dbReference>
<dbReference type="Gene3D" id="3.10.129.10">
    <property type="entry name" value="Hotdog Thioesterase"/>
    <property type="match status" value="2"/>
</dbReference>
<dbReference type="Pfam" id="PF20791">
    <property type="entry name" value="Acyl-ACP_TE_C"/>
    <property type="match status" value="1"/>
</dbReference>
<dbReference type="Pfam" id="PF01643">
    <property type="entry name" value="Acyl-ACP_TE"/>
    <property type="match status" value="1"/>
</dbReference>
<accession>A0A1W2GXS6</accession>
<dbReference type="STRING" id="758820.SAMN00777080_0031"/>
<keyword evidence="3" id="KW-0378">Hydrolase</keyword>
<feature type="domain" description="Acyl-ACP thioesterase-like C-terminal" evidence="9">
    <location>
        <begin position="160"/>
        <end position="223"/>
    </location>
</feature>
<evidence type="ECO:0000313" key="11">
    <source>
        <dbReference type="Proteomes" id="UP000192333"/>
    </source>
</evidence>
<evidence type="ECO:0000256" key="2">
    <source>
        <dbReference type="ARBA" id="ARBA00022516"/>
    </source>
</evidence>
<dbReference type="InterPro" id="IPR049427">
    <property type="entry name" value="Acyl-ACP_TE_C"/>
</dbReference>
<feature type="domain" description="Acyl-ACP thioesterase N-terminal hotdog" evidence="8">
    <location>
        <begin position="8"/>
        <end position="125"/>
    </location>
</feature>
<proteinExistence type="inferred from homology"/>
<sequence>MSEKIPFQFEKKFEVLSFQIDPKGRLRMSALADLMQEVAWKHADSRDFGKALFDQGYIWVLSRFEIKVHKMPSWGEEITVKTAGRGIDKLFALREFLVVSATGEVLAEAMSAWLLLEIKSKRPQRPGNVLPPELFSYIDGSQLMPDKIPLPEKPVFGDLIKVRPFDLDMNNHVNNVSYIRWVEDFCLLHKANIEYILINYIAEVMLNQEIEIYYQVEEDSTILIGKNQNKQVFLAKVNKQISD</sequence>
<keyword evidence="5" id="KW-0809">Transit peptide</keyword>
<dbReference type="InterPro" id="IPR029069">
    <property type="entry name" value="HotDog_dom_sf"/>
</dbReference>
<dbReference type="OrthoDB" id="9801517at2"/>
<keyword evidence="4" id="KW-0276">Fatty acid metabolism</keyword>
<evidence type="ECO:0000256" key="4">
    <source>
        <dbReference type="ARBA" id="ARBA00022832"/>
    </source>
</evidence>
<evidence type="ECO:0000256" key="5">
    <source>
        <dbReference type="ARBA" id="ARBA00022946"/>
    </source>
</evidence>
<gene>
    <name evidence="10" type="ORF">SAMN00777080_0031</name>
</gene>
<evidence type="ECO:0000256" key="1">
    <source>
        <dbReference type="ARBA" id="ARBA00006500"/>
    </source>
</evidence>
<dbReference type="GO" id="GO:0000036">
    <property type="term" value="F:acyl carrier activity"/>
    <property type="evidence" value="ECO:0007669"/>
    <property type="project" value="TreeGrafter"/>
</dbReference>
<comment type="similarity">
    <text evidence="1">Belongs to the acyl-ACP thioesterase family.</text>
</comment>
<evidence type="ECO:0000259" key="8">
    <source>
        <dbReference type="Pfam" id="PF01643"/>
    </source>
</evidence>
<dbReference type="RefSeq" id="WP_084118385.1">
    <property type="nucleotide sequence ID" value="NZ_LT838813.1"/>
</dbReference>
<evidence type="ECO:0000259" key="9">
    <source>
        <dbReference type="Pfam" id="PF20791"/>
    </source>
</evidence>
<dbReference type="AlphaFoldDB" id="A0A1W2GXS6"/>
<dbReference type="InterPro" id="IPR002864">
    <property type="entry name" value="Acyl-ACP_thioesterase_NHD"/>
</dbReference>
<keyword evidence="2" id="KW-0444">Lipid biosynthesis</keyword>